<gene>
    <name evidence="1" type="ORF">GNZ12_13910</name>
    <name evidence="2" type="ORF">GNZ12_34050</name>
</gene>
<accession>A0ABX2BNP8</accession>
<comment type="caution">
    <text evidence="1">The sequence shown here is derived from an EMBL/GenBank/DDBJ whole genome shotgun (WGS) entry which is preliminary data.</text>
</comment>
<organism evidence="1 3">
    <name type="scientific">Paraburkholderia solitsugae</name>
    <dbReference type="NCBI Taxonomy" id="2675748"/>
    <lineage>
        <taxon>Bacteria</taxon>
        <taxon>Pseudomonadati</taxon>
        <taxon>Pseudomonadota</taxon>
        <taxon>Betaproteobacteria</taxon>
        <taxon>Burkholderiales</taxon>
        <taxon>Burkholderiaceae</taxon>
        <taxon>Paraburkholderia</taxon>
    </lineage>
</organism>
<dbReference type="EMBL" id="WOEY01000057">
    <property type="protein sequence ID" value="NPT42381.1"/>
    <property type="molecule type" value="Genomic_DNA"/>
</dbReference>
<evidence type="ECO:0000313" key="1">
    <source>
        <dbReference type="EMBL" id="NPT42381.1"/>
    </source>
</evidence>
<name>A0ABX2BNP8_9BURK</name>
<evidence type="ECO:0000313" key="3">
    <source>
        <dbReference type="Proteomes" id="UP000652198"/>
    </source>
</evidence>
<protein>
    <submittedName>
        <fullName evidence="1">Uncharacterized protein</fullName>
    </submittedName>
</protein>
<evidence type="ECO:0000313" key="2">
    <source>
        <dbReference type="EMBL" id="NPT46262.1"/>
    </source>
</evidence>
<dbReference type="RefSeq" id="WP_172310872.1">
    <property type="nucleotide sequence ID" value="NZ_WOEY01000057.1"/>
</dbReference>
<dbReference type="Proteomes" id="UP000652198">
    <property type="component" value="Unassembled WGS sequence"/>
</dbReference>
<sequence>MTILTAAMGCTQRDTTVQNEKFIDRSKQCSLAAGAGGLVSPMDTLSGRMAPAITIRTRRMCMRFACYPRFTSGRLKSHMAVSFTSILARKNIADRGRARKHASRLLKSFWSFSRNNTAFTLMICDRQINHDHSSISQGWTKVSIAQIQLRFRP</sequence>
<reference evidence="1 3" key="1">
    <citation type="submission" date="2019-11" db="EMBL/GenBank/DDBJ databases">
        <title>Metabolism of dissolved organic matter in forest soils.</title>
        <authorList>
            <person name="Cyle K.T."/>
            <person name="Wilhelm R.C."/>
            <person name="Martinez C.E."/>
        </authorList>
    </citation>
    <scope>NUCLEOTIDE SEQUENCE [LARGE SCALE GENOMIC DNA]</scope>
    <source>
        <strain evidence="1 3">1N</strain>
    </source>
</reference>
<proteinExistence type="predicted"/>
<dbReference type="EMBL" id="WOEY01000132">
    <property type="protein sequence ID" value="NPT46262.1"/>
    <property type="molecule type" value="Genomic_DNA"/>
</dbReference>
<keyword evidence="3" id="KW-1185">Reference proteome</keyword>